<dbReference type="PANTHER" id="PTHR47786:SF2">
    <property type="entry name" value="GLYCOSYL HYDROLASE FAMILY 13 CATALYTIC DOMAIN-CONTAINING PROTEIN"/>
    <property type="match status" value="1"/>
</dbReference>
<dbReference type="GO" id="GO:0005975">
    <property type="term" value="P:carbohydrate metabolic process"/>
    <property type="evidence" value="ECO:0007669"/>
    <property type="project" value="InterPro"/>
</dbReference>
<dbReference type="OrthoDB" id="9805159at2"/>
<dbReference type="PANTHER" id="PTHR47786">
    <property type="entry name" value="ALPHA-1,4-GLUCAN:MALTOSE-1-PHOSPHATE MALTOSYLTRANSFERASE"/>
    <property type="match status" value="1"/>
</dbReference>
<dbReference type="InterPro" id="IPR006047">
    <property type="entry name" value="GH13_cat_dom"/>
</dbReference>
<dbReference type="eggNOG" id="COG0366">
    <property type="taxonomic scope" value="Bacteria"/>
</dbReference>
<dbReference type="SUPFAM" id="SSF51445">
    <property type="entry name" value="(Trans)glycosidases"/>
    <property type="match status" value="1"/>
</dbReference>
<dbReference type="InterPro" id="IPR017853">
    <property type="entry name" value="GH"/>
</dbReference>
<feature type="domain" description="Glycosyl hydrolase family 13 catalytic" evidence="1">
    <location>
        <begin position="321"/>
        <end position="739"/>
    </location>
</feature>
<name>Q3ATY6_CHLCH</name>
<evidence type="ECO:0000259" key="1">
    <source>
        <dbReference type="SMART" id="SM00642"/>
    </source>
</evidence>
<dbReference type="STRING" id="340177.Cag_0263"/>
<dbReference type="Gene3D" id="3.20.20.80">
    <property type="entry name" value="Glycosidases"/>
    <property type="match status" value="2"/>
</dbReference>
<organism evidence="2">
    <name type="scientific">Chlorobium chlorochromatii (strain CaD3)</name>
    <dbReference type="NCBI Taxonomy" id="340177"/>
    <lineage>
        <taxon>Bacteria</taxon>
        <taxon>Pseudomonadati</taxon>
        <taxon>Chlorobiota</taxon>
        <taxon>Chlorobiia</taxon>
        <taxon>Chlorobiales</taxon>
        <taxon>Chlorobiaceae</taxon>
        <taxon>Chlorobium/Pelodictyon group</taxon>
        <taxon>Chlorobium</taxon>
    </lineage>
</organism>
<accession>Q3ATY6</accession>
<dbReference type="AlphaFoldDB" id="Q3ATY6"/>
<protein>
    <submittedName>
        <fullName evidence="2">Alpha amylase, catalytic subdomain</fullName>
    </submittedName>
</protein>
<dbReference type="KEGG" id="cch:Cag_0263"/>
<dbReference type="SMART" id="SM00642">
    <property type="entry name" value="Aamy"/>
    <property type="match status" value="1"/>
</dbReference>
<dbReference type="CAZy" id="GH13">
    <property type="family name" value="Glycoside Hydrolase Family 13"/>
</dbReference>
<sequence>MTPLSTQLLSKEHFYVNRQCRQLFAVTDPAFLSLPAGGQESQQVSERQSTIINSFLARQATSGSPKAVLPAQLNGMKLLHELFHAVMVKSTLLRQPTFFPNLVEKLPEIFAPDEPETYLTSFVTAFPTQALYKGDITATEWLEGEGRQSNVLEESFLVWLNNLNPALQPFNALLSDELLRTDHYRRLIAAMRNAMQEMGPIKPYNLDLAELLFSPIKHAPASILDQLRYIRLNWAVLLEDSPFWDLLDEAIAFIEDEDKYLFFEQVAREHAHRKDGRFFEKEAHVPHYSIDDANAPANYSPDSTWMPEVVMLAKSTYVWLDQLSKRYKRHIARLQDIPDEELDAIAERGFTALWLIGLWQRSFASQKIKQLQGNPEAKSSAYALEKYDIADDLGGYDGYHNLMERARQRGIRLASDMVPNHTAMDSELVRNNPDWFLSAHTPPYYNYSYNGPNLSSDSRYGIYLEDGYWNRSDAAVTFKRVDYQTGDTRYIYHGNDGTNMPWNDTAQLNFLSAEVREGVIQQVLHVARMFPIIRFDAAMVLAKRHIQRLWFPLHGHSAAVPSRSAYAMSMEEFNAAIPEEFWREVVDRVKREVPDTLLLAEAFWMLEGYFVRTLGMHRVYNSAFMHMLKKEDNADYRYLIKNTLEFDPQILKRYVNFMNNPDEDTAIAQFGRGDKYFGVCMVMITMPGLPMFGHGQVEGFTEKYGMEYAKAYYDEQPDDHLVWRHYHEIFPIMKMRPLFAEVHNFYLYDVYSPDGNVNENILAYSNRRGNEGALMVYNNRFEQAAGWVKMSVGYLQNGSIRQSSLVEGLSLSTDNNRYVIFRSHPDNLEYCRSCRELADNGMFVALDGYRYNLFLDFREVTPSRLRPYDKLAATLNGSGVHSIEFAALTMSLAPLHQTLTEALTPAAPYADATSFATTLHTLLESMAQQYSELIEQAIEVPASLAIEYAARYEQAITLGQEIVAQSGTRKLCSALGLESLTAYPTLVAQWLMLDAIQTMLQASNVLHTTLFDEWLLEHALQALHPESGMVGLPGNNLPNLLAALLAPQPTEAAEDATLEEHLLARIATLHNTQRHHIGRLMQYEPRHHKIWFREHRFSTLLAWLLVQELLTNTNHEPTTWLEALDQLDMRSFLAGYEITALLKG</sequence>
<reference evidence="2" key="1">
    <citation type="submission" date="2005-08" db="EMBL/GenBank/DDBJ databases">
        <title>Complete sequence of Chlorobium chlorochromatii CaD3.</title>
        <authorList>
            <person name="Copeland A."/>
            <person name="Lucas S."/>
            <person name="Lapidus A."/>
            <person name="Barry K."/>
            <person name="Detter J.C."/>
            <person name="Glavina T."/>
            <person name="Hammon N."/>
            <person name="Israni S."/>
            <person name="Pitluck S."/>
            <person name="Bryant D."/>
            <person name="Schmutz J."/>
            <person name="Larimer F."/>
            <person name="Land M."/>
            <person name="Kyrpides N."/>
            <person name="Ivanova N."/>
            <person name="Richardson P."/>
        </authorList>
    </citation>
    <scope>NUCLEOTIDE SEQUENCE [LARGE SCALE GENOMIC DNA]</scope>
    <source>
        <strain evidence="2">CaD3</strain>
    </source>
</reference>
<evidence type="ECO:0000313" key="2">
    <source>
        <dbReference type="EMBL" id="ABB27539.1"/>
    </source>
</evidence>
<proteinExistence type="predicted"/>
<dbReference type="HOGENOM" id="CLU_005647_0_0_10"/>
<dbReference type="Pfam" id="PF00128">
    <property type="entry name" value="Alpha-amylase"/>
    <property type="match status" value="1"/>
</dbReference>
<dbReference type="EMBL" id="CP000108">
    <property type="protein sequence ID" value="ABB27539.1"/>
    <property type="molecule type" value="Genomic_DNA"/>
</dbReference>
<gene>
    <name evidence="2" type="ordered locus">Cag_0263</name>
</gene>